<keyword evidence="9 22" id="KW-0812">Transmembrane</keyword>
<dbReference type="InterPro" id="IPR032675">
    <property type="entry name" value="LRR_dom_sf"/>
</dbReference>
<keyword evidence="10" id="KW-0732">Signal</keyword>
<evidence type="ECO:0000256" key="3">
    <source>
        <dbReference type="ARBA" id="ARBA00012513"/>
    </source>
</evidence>
<comment type="caution">
    <text evidence="24">The sequence shown here is derived from an EMBL/GenBank/DDBJ whole genome shotgun (WGS) entry which is preliminary data.</text>
</comment>
<comment type="similarity">
    <text evidence="2">Belongs to the protein kinase superfamily. Ser/Thr protein kinase family.</text>
</comment>
<dbReference type="Pfam" id="PF00560">
    <property type="entry name" value="LRR_1"/>
    <property type="match status" value="5"/>
</dbReference>
<dbReference type="PANTHER" id="PTHR27000:SF785">
    <property type="entry name" value="PROTEIN KINASE DOMAIN-CONTAINING PROTEIN"/>
    <property type="match status" value="1"/>
</dbReference>
<dbReference type="Gene3D" id="3.80.10.10">
    <property type="entry name" value="Ribonuclease Inhibitor"/>
    <property type="match status" value="4"/>
</dbReference>
<keyword evidence="8" id="KW-0808">Transferase</keyword>
<keyword evidence="18" id="KW-0325">Glycoprotein</keyword>
<feature type="binding site" evidence="21">
    <location>
        <position position="751"/>
    </location>
    <ligand>
        <name>ATP</name>
        <dbReference type="ChEBI" id="CHEBI:30616"/>
    </ligand>
</feature>
<keyword evidence="13 24" id="KW-0418">Kinase</keyword>
<dbReference type="InterPro" id="IPR008271">
    <property type="entry name" value="Ser/Thr_kinase_AS"/>
</dbReference>
<keyword evidence="15 22" id="KW-1133">Transmembrane helix</keyword>
<dbReference type="SUPFAM" id="SSF52058">
    <property type="entry name" value="L domain-like"/>
    <property type="match status" value="1"/>
</dbReference>
<feature type="transmembrane region" description="Helical" evidence="22">
    <location>
        <begin position="21"/>
        <end position="40"/>
    </location>
</feature>
<keyword evidence="11" id="KW-0677">Repeat</keyword>
<evidence type="ECO:0000256" key="6">
    <source>
        <dbReference type="ARBA" id="ARBA00022553"/>
    </source>
</evidence>
<evidence type="ECO:0000256" key="14">
    <source>
        <dbReference type="ARBA" id="ARBA00022840"/>
    </source>
</evidence>
<dbReference type="FunFam" id="3.80.10.10:FF:000288">
    <property type="entry name" value="LRR receptor-like serine/threonine-protein kinase EFR"/>
    <property type="match status" value="1"/>
</dbReference>
<dbReference type="Pfam" id="PF00069">
    <property type="entry name" value="Pkinase"/>
    <property type="match status" value="1"/>
</dbReference>
<dbReference type="FunFam" id="1.10.510.10:FF:000358">
    <property type="entry name" value="Putative leucine-rich repeat receptor-like serine/threonine-protein kinase"/>
    <property type="match status" value="1"/>
</dbReference>
<dbReference type="SMART" id="SM00220">
    <property type="entry name" value="S_TKc"/>
    <property type="match status" value="1"/>
</dbReference>
<dbReference type="FunFam" id="3.30.200.20:FF:000661">
    <property type="entry name" value="Serine-threonine protein kinase plant-type"/>
    <property type="match status" value="1"/>
</dbReference>
<evidence type="ECO:0000256" key="4">
    <source>
        <dbReference type="ARBA" id="ARBA00022475"/>
    </source>
</evidence>
<dbReference type="FunFam" id="3.80.10.10:FF:000383">
    <property type="entry name" value="Leucine-rich repeat receptor protein kinase EMS1"/>
    <property type="match status" value="2"/>
</dbReference>
<keyword evidence="7" id="KW-0433">Leucine-rich repeat</keyword>
<dbReference type="GO" id="GO:0005524">
    <property type="term" value="F:ATP binding"/>
    <property type="evidence" value="ECO:0007669"/>
    <property type="project" value="UniProtKB-UniRule"/>
</dbReference>
<keyword evidence="17 24" id="KW-0675">Receptor</keyword>
<evidence type="ECO:0000313" key="25">
    <source>
        <dbReference type="Proteomes" id="UP001140949"/>
    </source>
</evidence>
<dbReference type="PROSITE" id="PS00107">
    <property type="entry name" value="PROTEIN_KINASE_ATP"/>
    <property type="match status" value="1"/>
</dbReference>
<dbReference type="PANTHER" id="PTHR27000">
    <property type="entry name" value="LEUCINE-RICH REPEAT RECEPTOR-LIKE PROTEIN KINASE FAMILY PROTEIN-RELATED"/>
    <property type="match status" value="1"/>
</dbReference>
<dbReference type="PROSITE" id="PS00108">
    <property type="entry name" value="PROTEIN_KINASE_ST"/>
    <property type="match status" value="1"/>
</dbReference>
<evidence type="ECO:0000256" key="8">
    <source>
        <dbReference type="ARBA" id="ARBA00022679"/>
    </source>
</evidence>
<dbReference type="SUPFAM" id="SSF52047">
    <property type="entry name" value="RNI-like"/>
    <property type="match status" value="1"/>
</dbReference>
<dbReference type="GO" id="GO:0004674">
    <property type="term" value="F:protein serine/threonine kinase activity"/>
    <property type="evidence" value="ECO:0007669"/>
    <property type="project" value="UniProtKB-KW"/>
</dbReference>
<evidence type="ECO:0000256" key="7">
    <source>
        <dbReference type="ARBA" id="ARBA00022614"/>
    </source>
</evidence>
<evidence type="ECO:0000256" key="5">
    <source>
        <dbReference type="ARBA" id="ARBA00022527"/>
    </source>
</evidence>
<evidence type="ECO:0000256" key="18">
    <source>
        <dbReference type="ARBA" id="ARBA00023180"/>
    </source>
</evidence>
<evidence type="ECO:0000256" key="12">
    <source>
        <dbReference type="ARBA" id="ARBA00022741"/>
    </source>
</evidence>
<dbReference type="InterPro" id="IPR017441">
    <property type="entry name" value="Protein_kinase_ATP_BS"/>
</dbReference>
<dbReference type="GO" id="GO:0005886">
    <property type="term" value="C:plasma membrane"/>
    <property type="evidence" value="ECO:0007669"/>
    <property type="project" value="UniProtKB-SubCell"/>
</dbReference>
<reference evidence="24" key="2">
    <citation type="submission" date="2023-04" db="EMBL/GenBank/DDBJ databases">
        <authorList>
            <person name="Bruccoleri R.E."/>
            <person name="Oakeley E.J."/>
            <person name="Faust A.-M."/>
            <person name="Dessus-Babus S."/>
            <person name="Altorfer M."/>
            <person name="Burckhardt D."/>
            <person name="Oertli M."/>
            <person name="Naumann U."/>
            <person name="Petersen F."/>
            <person name="Wong J."/>
        </authorList>
    </citation>
    <scope>NUCLEOTIDE SEQUENCE</scope>
    <source>
        <strain evidence="24">GSM-AAB239-AS_SAM_17_03QT</strain>
        <tissue evidence="24">Leaf</tissue>
    </source>
</reference>
<dbReference type="Gene3D" id="1.10.510.10">
    <property type="entry name" value="Transferase(Phosphotransferase) domain 1"/>
    <property type="match status" value="1"/>
</dbReference>
<evidence type="ECO:0000313" key="24">
    <source>
        <dbReference type="EMBL" id="KAJ6798110.1"/>
    </source>
</evidence>
<name>A0AAX6E2C3_IRIPA</name>
<reference evidence="24" key="1">
    <citation type="journal article" date="2023" name="GigaByte">
        <title>Genome assembly of the bearded iris, Iris pallida Lam.</title>
        <authorList>
            <person name="Bruccoleri R.E."/>
            <person name="Oakeley E.J."/>
            <person name="Faust A.M.E."/>
            <person name="Altorfer M."/>
            <person name="Dessus-Babus S."/>
            <person name="Burckhardt D."/>
            <person name="Oertli M."/>
            <person name="Naumann U."/>
            <person name="Petersen F."/>
            <person name="Wong J."/>
        </authorList>
    </citation>
    <scope>NUCLEOTIDE SEQUENCE</scope>
    <source>
        <strain evidence="24">GSM-AAB239-AS_SAM_17_03QT</strain>
    </source>
</reference>
<protein>
    <recommendedName>
        <fullName evidence="3">non-specific serine/threonine protein kinase</fullName>
        <ecNumber evidence="3">2.7.11.1</ecNumber>
    </recommendedName>
</protein>
<dbReference type="InterPro" id="IPR001611">
    <property type="entry name" value="Leu-rich_rpt"/>
</dbReference>
<comment type="catalytic activity">
    <reaction evidence="19">
        <text>L-threonyl-[protein] + ATP = O-phospho-L-threonyl-[protein] + ADP + H(+)</text>
        <dbReference type="Rhea" id="RHEA:46608"/>
        <dbReference type="Rhea" id="RHEA-COMP:11060"/>
        <dbReference type="Rhea" id="RHEA-COMP:11605"/>
        <dbReference type="ChEBI" id="CHEBI:15378"/>
        <dbReference type="ChEBI" id="CHEBI:30013"/>
        <dbReference type="ChEBI" id="CHEBI:30616"/>
        <dbReference type="ChEBI" id="CHEBI:61977"/>
        <dbReference type="ChEBI" id="CHEBI:456216"/>
        <dbReference type="EC" id="2.7.11.1"/>
    </reaction>
</comment>
<dbReference type="Pfam" id="PF23598">
    <property type="entry name" value="LRR_14"/>
    <property type="match status" value="1"/>
</dbReference>
<evidence type="ECO:0000256" key="19">
    <source>
        <dbReference type="ARBA" id="ARBA00047899"/>
    </source>
</evidence>
<keyword evidence="4" id="KW-1003">Cell membrane</keyword>
<evidence type="ECO:0000256" key="11">
    <source>
        <dbReference type="ARBA" id="ARBA00022737"/>
    </source>
</evidence>
<dbReference type="Pfam" id="PF08263">
    <property type="entry name" value="LRRNT_2"/>
    <property type="match status" value="1"/>
</dbReference>
<dbReference type="FunFam" id="3.80.10.10:FF:000129">
    <property type="entry name" value="Leucine-rich repeat receptor-like kinase"/>
    <property type="match status" value="1"/>
</dbReference>
<evidence type="ECO:0000256" key="20">
    <source>
        <dbReference type="ARBA" id="ARBA00048679"/>
    </source>
</evidence>
<keyword evidence="12 21" id="KW-0547">Nucleotide-binding</keyword>
<dbReference type="InterPro" id="IPR055414">
    <property type="entry name" value="LRR_R13L4/SHOC2-like"/>
</dbReference>
<proteinExistence type="inferred from homology"/>
<keyword evidence="6" id="KW-0597">Phosphoprotein</keyword>
<dbReference type="InterPro" id="IPR000719">
    <property type="entry name" value="Prot_kinase_dom"/>
</dbReference>
<dbReference type="SUPFAM" id="SSF56112">
    <property type="entry name" value="Protein kinase-like (PK-like)"/>
    <property type="match status" value="1"/>
</dbReference>
<dbReference type="Proteomes" id="UP001140949">
    <property type="component" value="Unassembled WGS sequence"/>
</dbReference>
<dbReference type="EMBL" id="JANAVB010040417">
    <property type="protein sequence ID" value="KAJ6798110.1"/>
    <property type="molecule type" value="Genomic_DNA"/>
</dbReference>
<evidence type="ECO:0000256" key="1">
    <source>
        <dbReference type="ARBA" id="ARBA00004162"/>
    </source>
</evidence>
<comment type="catalytic activity">
    <reaction evidence="20">
        <text>L-seryl-[protein] + ATP = O-phospho-L-seryl-[protein] + ADP + H(+)</text>
        <dbReference type="Rhea" id="RHEA:17989"/>
        <dbReference type="Rhea" id="RHEA-COMP:9863"/>
        <dbReference type="Rhea" id="RHEA-COMP:11604"/>
        <dbReference type="ChEBI" id="CHEBI:15378"/>
        <dbReference type="ChEBI" id="CHEBI:29999"/>
        <dbReference type="ChEBI" id="CHEBI:30616"/>
        <dbReference type="ChEBI" id="CHEBI:83421"/>
        <dbReference type="ChEBI" id="CHEBI:456216"/>
        <dbReference type="EC" id="2.7.11.1"/>
    </reaction>
</comment>
<dbReference type="InterPro" id="IPR013210">
    <property type="entry name" value="LRR_N_plant-typ"/>
</dbReference>
<dbReference type="InterPro" id="IPR011009">
    <property type="entry name" value="Kinase-like_dom_sf"/>
</dbReference>
<dbReference type="Gene3D" id="3.30.200.20">
    <property type="entry name" value="Phosphorylase Kinase, domain 1"/>
    <property type="match status" value="1"/>
</dbReference>
<keyword evidence="16 22" id="KW-0472">Membrane</keyword>
<dbReference type="AlphaFoldDB" id="A0AAX6E2C3"/>
<dbReference type="SMART" id="SM00369">
    <property type="entry name" value="LRR_TYP"/>
    <property type="match status" value="9"/>
</dbReference>
<evidence type="ECO:0000256" key="9">
    <source>
        <dbReference type="ARBA" id="ARBA00022692"/>
    </source>
</evidence>
<gene>
    <name evidence="24" type="ORF">M6B38_213490</name>
</gene>
<dbReference type="InterPro" id="IPR003591">
    <property type="entry name" value="Leu-rich_rpt_typical-subtyp"/>
</dbReference>
<evidence type="ECO:0000256" key="10">
    <source>
        <dbReference type="ARBA" id="ARBA00022729"/>
    </source>
</evidence>
<evidence type="ECO:0000256" key="17">
    <source>
        <dbReference type="ARBA" id="ARBA00023170"/>
    </source>
</evidence>
<evidence type="ECO:0000256" key="15">
    <source>
        <dbReference type="ARBA" id="ARBA00022989"/>
    </source>
</evidence>
<evidence type="ECO:0000259" key="23">
    <source>
        <dbReference type="PROSITE" id="PS50011"/>
    </source>
</evidence>
<evidence type="ECO:0000256" key="21">
    <source>
        <dbReference type="PROSITE-ProRule" id="PRU10141"/>
    </source>
</evidence>
<keyword evidence="25" id="KW-1185">Reference proteome</keyword>
<evidence type="ECO:0000256" key="22">
    <source>
        <dbReference type="SAM" id="Phobius"/>
    </source>
</evidence>
<dbReference type="Pfam" id="PF13855">
    <property type="entry name" value="LRR_8"/>
    <property type="match status" value="1"/>
</dbReference>
<accession>A0AAX6E2C3</accession>
<organism evidence="24 25">
    <name type="scientific">Iris pallida</name>
    <name type="common">Sweet iris</name>
    <dbReference type="NCBI Taxonomy" id="29817"/>
    <lineage>
        <taxon>Eukaryota</taxon>
        <taxon>Viridiplantae</taxon>
        <taxon>Streptophyta</taxon>
        <taxon>Embryophyta</taxon>
        <taxon>Tracheophyta</taxon>
        <taxon>Spermatophyta</taxon>
        <taxon>Magnoliopsida</taxon>
        <taxon>Liliopsida</taxon>
        <taxon>Asparagales</taxon>
        <taxon>Iridaceae</taxon>
        <taxon>Iridoideae</taxon>
        <taxon>Irideae</taxon>
        <taxon>Iris</taxon>
    </lineage>
</organism>
<keyword evidence="5" id="KW-0723">Serine/threonine-protein kinase</keyword>
<evidence type="ECO:0000256" key="13">
    <source>
        <dbReference type="ARBA" id="ARBA00022777"/>
    </source>
</evidence>
<keyword evidence="14 21" id="KW-0067">ATP-binding</keyword>
<dbReference type="EC" id="2.7.11.1" evidence="3"/>
<dbReference type="PROSITE" id="PS50011">
    <property type="entry name" value="PROTEIN_KINASE_DOM"/>
    <property type="match status" value="1"/>
</dbReference>
<evidence type="ECO:0000256" key="2">
    <source>
        <dbReference type="ARBA" id="ARBA00008684"/>
    </source>
</evidence>
<sequence>MSCKQTLLNFSATHQQPSMEVLPTLIFIAVQLILLFLHPLQPAMSRPHNNFTDLESLLAFKASVADPHGLLATNWTANASFCSWNGVRCSHRRQRVVALELPDFFLGGSISPHIANLSFLSRLDLSNNSLTGPIPGAIGRLPRLALFNLQNNSLSGPIPLSIFNMSSLVKVSLVMNKLSGSLPSDTDPPFMLTRLQYMSLSKNHLTGIITPNFARCSQLQVLSLSFNNFSGSIPPELGNITGLNILYLGSNQLTGTIPASIGKLSKLNRLDLGGNYLQGAIPEELGNLLDVQYLALDKNILTGSIPMALLNASKISSLHLFRNNLTGSIPATLGVSWPQLEFLNIHTNQLTGRLDVISSLSNCRNLRLLSLSENKISDFLPDSLGNLSTSLNYLHLSSNYIKGRIPSTIGNLSGLIGLDLGQNELIGEIPSEFSRLKVLQGLYLSNNRLSGYIPPELGLMTGLNTLYLNENALSGTIPHSLGNISGLQILSLAANRLFSIIPDSLWSLSGLLALNLSGNALDGSLPRQMGNLKFFDKLDLSKNRFSGNISSVLGNLQMITYLDLSNNSFDGEIPSSLDRLVISIGYMNLSYNRISGTIPKSFTNLGKLYSLDLSFNKLQGPIPEGGVFSNSSIVSLEGNPALCGALKLGFSPCPPPSNSKSNLHLLKYILPPIVLVVLLLSCFCTRLIFRRWGKKLKLPSEDASLNTIRVISYRELVRATDNFSEANLVGRGSFSSVFKAYLDDGLITAVKVLNSENQSALRSFDAEYCVLSKIRHRNLVRIISMCSNLDFKALVLQFMPNGSLEQWLHSDSYYLNLLQRINVMVDVSLAFEYLHHYHPHVVVHRDLKPSNVLLDENMTAHVSDFGISKLFLGDSQSILSATAPGTLGYMAPEYGSTGKVSRKGDVYSFGILLLETFTRKKPTDAMFDGELSLRQWVTIAYPSTVLEIVDPDLLKESVDIQREPSSPIIVGQCLSSLIELGLSCSRDSPQKRIQMRDVVPKLQKIKNDFLSKSPRS</sequence>
<evidence type="ECO:0000256" key="16">
    <source>
        <dbReference type="ARBA" id="ARBA00023136"/>
    </source>
</evidence>
<comment type="subcellular location">
    <subcellularLocation>
        <location evidence="1">Cell membrane</location>
        <topology evidence="1">Single-pass membrane protein</topology>
    </subcellularLocation>
</comment>
<feature type="domain" description="Protein kinase" evidence="23">
    <location>
        <begin position="723"/>
        <end position="1010"/>
    </location>
</feature>